<dbReference type="EMBL" id="JAUTXU010000064">
    <property type="protein sequence ID" value="KAK3713195.1"/>
    <property type="molecule type" value="Genomic_DNA"/>
</dbReference>
<comment type="caution">
    <text evidence="1">The sequence shown here is derived from an EMBL/GenBank/DDBJ whole genome shotgun (WGS) entry which is preliminary data.</text>
</comment>
<accession>A0ACC3N9Z9</accession>
<dbReference type="Proteomes" id="UP001281147">
    <property type="component" value="Unassembled WGS sequence"/>
</dbReference>
<evidence type="ECO:0000313" key="1">
    <source>
        <dbReference type="EMBL" id="KAK3713195.1"/>
    </source>
</evidence>
<sequence length="342" mass="37494">MAAAEYYNPGAPPSRPPQAPTATAQPPPPQQQQLRPPNQAPPANSNTLPYPLSDAPPPYQAYTEQQRPQSQPPPQQRVPQQNGAPPYAPYNPSPQYHVETHQYPPEKAPQRPSALQHTYRPSDFTSSHPPMPGPPPGLPPQQYAPPQQAPQQNGYFTPAAPGLSQIYNNNSSKPRPHRRSSTSGYPTAQSPYRRTSRSRSRSRSRERRNRQSYSKTSTDKKKGSGVNTFLGAGGGALIGDMIFPGLGTIGGAILGGVGGHEYEKKRTRSNPNKKEYRRSGSNYADTYEDEYRRGRKQNKSIDQPSSSIRGVLGAIAYHEGLPFEAPTNLQGLFSKALRKLVG</sequence>
<name>A0ACC3N9Z9_9PEZI</name>
<evidence type="ECO:0000313" key="2">
    <source>
        <dbReference type="Proteomes" id="UP001281147"/>
    </source>
</evidence>
<protein>
    <submittedName>
        <fullName evidence="1">Uncharacterized protein</fullName>
    </submittedName>
</protein>
<proteinExistence type="predicted"/>
<reference evidence="1" key="1">
    <citation type="submission" date="2023-07" db="EMBL/GenBank/DDBJ databases">
        <title>Black Yeasts Isolated from many extreme environments.</title>
        <authorList>
            <person name="Coleine C."/>
            <person name="Stajich J.E."/>
            <person name="Selbmann L."/>
        </authorList>
    </citation>
    <scope>NUCLEOTIDE SEQUENCE</scope>
    <source>
        <strain evidence="1">CCFEE 5714</strain>
    </source>
</reference>
<keyword evidence="2" id="KW-1185">Reference proteome</keyword>
<organism evidence="1 2">
    <name type="scientific">Vermiconidia calcicola</name>
    <dbReference type="NCBI Taxonomy" id="1690605"/>
    <lineage>
        <taxon>Eukaryota</taxon>
        <taxon>Fungi</taxon>
        <taxon>Dikarya</taxon>
        <taxon>Ascomycota</taxon>
        <taxon>Pezizomycotina</taxon>
        <taxon>Dothideomycetes</taxon>
        <taxon>Dothideomycetidae</taxon>
        <taxon>Mycosphaerellales</taxon>
        <taxon>Extremaceae</taxon>
        <taxon>Vermiconidia</taxon>
    </lineage>
</organism>
<gene>
    <name evidence="1" type="ORF">LTR37_008628</name>
</gene>